<comment type="caution">
    <text evidence="1">The sequence shown here is derived from an EMBL/GenBank/DDBJ whole genome shotgun (WGS) entry which is preliminary data.</text>
</comment>
<accession>A0A0M2PTJ6</accession>
<dbReference type="EMBL" id="AJTX02000004">
    <property type="protein sequence ID" value="KKI99810.1"/>
    <property type="molecule type" value="Genomic_DNA"/>
</dbReference>
<evidence type="ECO:0000313" key="2">
    <source>
        <dbReference type="Proteomes" id="UP000034681"/>
    </source>
</evidence>
<dbReference type="AlphaFoldDB" id="A0A0M2PTJ6"/>
<reference evidence="1" key="1">
    <citation type="submission" date="2012-04" db="EMBL/GenBank/DDBJ databases">
        <authorList>
            <person name="Borisov I.G."/>
            <person name="Ivanikova N.V."/>
            <person name="Pinevich A.V."/>
        </authorList>
    </citation>
    <scope>NUCLEOTIDE SEQUENCE</scope>
    <source>
        <strain evidence="1">CALU 1027</strain>
    </source>
</reference>
<dbReference type="Proteomes" id="UP000034681">
    <property type="component" value="Unassembled WGS sequence"/>
</dbReference>
<organism evidence="1 2">
    <name type="scientific">Prochlorothrix hollandica PCC 9006 = CALU 1027</name>
    <dbReference type="NCBI Taxonomy" id="317619"/>
    <lineage>
        <taxon>Bacteria</taxon>
        <taxon>Bacillati</taxon>
        <taxon>Cyanobacteriota</taxon>
        <taxon>Cyanophyceae</taxon>
        <taxon>Prochlorotrichales</taxon>
        <taxon>Prochlorotrichaceae</taxon>
        <taxon>Prochlorothrix</taxon>
    </lineage>
</organism>
<dbReference type="OrthoDB" id="465137at2"/>
<proteinExistence type="predicted"/>
<protein>
    <recommendedName>
        <fullName evidence="3">Excalibur calcium-binding domain-containing protein</fullName>
    </recommendedName>
</protein>
<gene>
    <name evidence="1" type="ORF">PROH_08120</name>
</gene>
<sequence>MGFDPPSAGRGAIAPVRLKSRLYGLLILGLGLGAWRLWHGHWDPRCDPAYGVVCIPRPPSPVQCSDLTVNNFRVYLPVHRHKPWGLRQFDPQGLDPDGDGYGCEAGGPLADLVPLQVGARGRLDFLAIAAQVCPVNFVPLSAGHLEKSNSRPCTNARIGVGLGGEAAQPN</sequence>
<evidence type="ECO:0000313" key="1">
    <source>
        <dbReference type="EMBL" id="KKI99810.1"/>
    </source>
</evidence>
<name>A0A0M2PTJ6_PROHO</name>
<keyword evidence="2" id="KW-1185">Reference proteome</keyword>
<evidence type="ECO:0008006" key="3">
    <source>
        <dbReference type="Google" id="ProtNLM"/>
    </source>
</evidence>